<name>A0A1A8T867_9GAMM</name>
<dbReference type="GO" id="GO:0051213">
    <property type="term" value="F:dioxygenase activity"/>
    <property type="evidence" value="ECO:0007669"/>
    <property type="project" value="UniProtKB-KW"/>
</dbReference>
<dbReference type="Gene3D" id="2.102.10.10">
    <property type="entry name" value="Rieske [2Fe-2S] iron-sulphur domain"/>
    <property type="match status" value="1"/>
</dbReference>
<keyword evidence="6" id="KW-0560">Oxidoreductase</keyword>
<evidence type="ECO:0000313" key="7">
    <source>
        <dbReference type="Proteomes" id="UP000092544"/>
    </source>
</evidence>
<dbReference type="PROSITE" id="PS51296">
    <property type="entry name" value="RIESKE"/>
    <property type="match status" value="1"/>
</dbReference>
<dbReference type="PANTHER" id="PTHR40261">
    <property type="match status" value="1"/>
</dbReference>
<dbReference type="GO" id="GO:0046872">
    <property type="term" value="F:metal ion binding"/>
    <property type="evidence" value="ECO:0007669"/>
    <property type="project" value="UniProtKB-KW"/>
</dbReference>
<feature type="domain" description="Rieske" evidence="5">
    <location>
        <begin position="5"/>
        <end position="106"/>
    </location>
</feature>
<evidence type="ECO:0000256" key="1">
    <source>
        <dbReference type="ARBA" id="ARBA00022714"/>
    </source>
</evidence>
<keyword evidence="3" id="KW-0408">Iron</keyword>
<dbReference type="CDD" id="cd03467">
    <property type="entry name" value="Rieske"/>
    <property type="match status" value="1"/>
</dbReference>
<accession>A0A1A8T867</accession>
<gene>
    <name evidence="6" type="primary">hcaC</name>
    <name evidence="6" type="ORF">MSP8886_01214</name>
</gene>
<dbReference type="AlphaFoldDB" id="A0A1A8T867"/>
<dbReference type="EMBL" id="FLOB01000002">
    <property type="protein sequence ID" value="SBS28535.1"/>
    <property type="molecule type" value="Genomic_DNA"/>
</dbReference>
<keyword evidence="7" id="KW-1185">Reference proteome</keyword>
<evidence type="ECO:0000256" key="3">
    <source>
        <dbReference type="ARBA" id="ARBA00023004"/>
    </source>
</evidence>
<dbReference type="Pfam" id="PF00355">
    <property type="entry name" value="Rieske"/>
    <property type="match status" value="1"/>
</dbReference>
<keyword evidence="1" id="KW-0001">2Fe-2S</keyword>
<reference evidence="6 7" key="1">
    <citation type="submission" date="2016-06" db="EMBL/GenBank/DDBJ databases">
        <authorList>
            <person name="Kjaerup R.B."/>
            <person name="Dalgaard T.S."/>
            <person name="Juul-Madsen H.R."/>
        </authorList>
    </citation>
    <scope>NUCLEOTIDE SEQUENCE [LARGE SCALE GENOMIC DNA]</scope>
    <source>
        <strain evidence="6 7">CECT 8886</strain>
    </source>
</reference>
<keyword evidence="6" id="KW-0223">Dioxygenase</keyword>
<protein>
    <submittedName>
        <fullName evidence="6">3-phenylpropionate/cinnamic acid dioxygenase ferredoxin subunit</fullName>
    </submittedName>
</protein>
<organism evidence="6 7">
    <name type="scientific">Marinomonas spartinae</name>
    <dbReference type="NCBI Taxonomy" id="1792290"/>
    <lineage>
        <taxon>Bacteria</taxon>
        <taxon>Pseudomonadati</taxon>
        <taxon>Pseudomonadota</taxon>
        <taxon>Gammaproteobacteria</taxon>
        <taxon>Oceanospirillales</taxon>
        <taxon>Oceanospirillaceae</taxon>
        <taxon>Marinomonas</taxon>
    </lineage>
</organism>
<evidence type="ECO:0000313" key="6">
    <source>
        <dbReference type="EMBL" id="SBS28535.1"/>
    </source>
</evidence>
<dbReference type="OrthoDB" id="9794779at2"/>
<dbReference type="STRING" id="1792290.MSP8886_01214"/>
<evidence type="ECO:0000256" key="2">
    <source>
        <dbReference type="ARBA" id="ARBA00022723"/>
    </source>
</evidence>
<dbReference type="InterPro" id="IPR036922">
    <property type="entry name" value="Rieske_2Fe-2S_sf"/>
</dbReference>
<keyword evidence="4" id="KW-0411">Iron-sulfur</keyword>
<dbReference type="RefSeq" id="WP_067013742.1">
    <property type="nucleotide sequence ID" value="NZ_FLOB01000002.1"/>
</dbReference>
<dbReference type="GO" id="GO:0051537">
    <property type="term" value="F:2 iron, 2 sulfur cluster binding"/>
    <property type="evidence" value="ECO:0007669"/>
    <property type="project" value="UniProtKB-KW"/>
</dbReference>
<dbReference type="Proteomes" id="UP000092544">
    <property type="component" value="Unassembled WGS sequence"/>
</dbReference>
<evidence type="ECO:0000256" key="4">
    <source>
        <dbReference type="ARBA" id="ARBA00023014"/>
    </source>
</evidence>
<proteinExistence type="predicted"/>
<sequence length="116" mass="13036">MFYKHLIPNAQRLSEGKALHFKVNQSEFVIIKQKGELRAYENRCPHQKRALNCYTEEIFDEDGDYIKCHHHGALFSPNDGQCIAGPCQGKNLKKATLGVEKGDFYILIGEGSPAVA</sequence>
<dbReference type="InterPro" id="IPR017941">
    <property type="entry name" value="Rieske_2Fe-2S"/>
</dbReference>
<dbReference type="SUPFAM" id="SSF50022">
    <property type="entry name" value="ISP domain"/>
    <property type="match status" value="1"/>
</dbReference>
<dbReference type="PANTHER" id="PTHR40261:SF1">
    <property type="entry name" value="RIESKE DOMAIN-CONTAINING PROTEIN"/>
    <property type="match status" value="1"/>
</dbReference>
<keyword evidence="2" id="KW-0479">Metal-binding</keyword>
<evidence type="ECO:0000259" key="5">
    <source>
        <dbReference type="PROSITE" id="PS51296"/>
    </source>
</evidence>